<protein>
    <submittedName>
        <fullName evidence="5">AraC family transcriptional regulator</fullName>
    </submittedName>
</protein>
<evidence type="ECO:0000259" key="4">
    <source>
        <dbReference type="PROSITE" id="PS01124"/>
    </source>
</evidence>
<evidence type="ECO:0000256" key="3">
    <source>
        <dbReference type="ARBA" id="ARBA00023163"/>
    </source>
</evidence>
<evidence type="ECO:0000256" key="2">
    <source>
        <dbReference type="ARBA" id="ARBA00023125"/>
    </source>
</evidence>
<dbReference type="GO" id="GO:0003700">
    <property type="term" value="F:DNA-binding transcription factor activity"/>
    <property type="evidence" value="ECO:0007669"/>
    <property type="project" value="InterPro"/>
</dbReference>
<proteinExistence type="predicted"/>
<dbReference type="SUPFAM" id="SSF46689">
    <property type="entry name" value="Homeodomain-like"/>
    <property type="match status" value="2"/>
</dbReference>
<dbReference type="PANTHER" id="PTHR46796">
    <property type="entry name" value="HTH-TYPE TRANSCRIPTIONAL ACTIVATOR RHAS-RELATED"/>
    <property type="match status" value="1"/>
</dbReference>
<dbReference type="SMART" id="SM00342">
    <property type="entry name" value="HTH_ARAC"/>
    <property type="match status" value="1"/>
</dbReference>
<dbReference type="Pfam" id="PF12833">
    <property type="entry name" value="HTH_18"/>
    <property type="match status" value="1"/>
</dbReference>
<comment type="caution">
    <text evidence="5">The sequence shown here is derived from an EMBL/GenBank/DDBJ whole genome shotgun (WGS) entry which is preliminary data.</text>
</comment>
<dbReference type="EMBL" id="RSCL01000025">
    <property type="protein sequence ID" value="RUT00144.1"/>
    <property type="molecule type" value="Genomic_DNA"/>
</dbReference>
<sequence length="300" mass="34397">MTQKLKPLIIDLRQKGGSEKLLSQQPLLTSHQAGWDNIHLVYHHLPYAEVPESCHPTHTIALGLGATVKRERWVDDCYHSEMLHRGSVAILPTGVTHRANVRQPLEFMLVGIEPKFFTKVAQEWCNPDCTQLIPRFADQQDPLLLQLGLTLKAELEQGCPGGKLYIDSITQLFTVHLLKTYSNNRPLIKSYSNPLPNKTLQSVIDYIQANLDREITLTELAQIARVNHYYFCTLFKKSTGLSPHRYILQQRIERAKKLLKYSQNTIIDIAFQCGFANQSHFTKRFHELTGLTPKVYRNQV</sequence>
<keyword evidence="1" id="KW-0805">Transcription regulation</keyword>
<dbReference type="PROSITE" id="PS01124">
    <property type="entry name" value="HTH_ARAC_FAMILY_2"/>
    <property type="match status" value="1"/>
</dbReference>
<dbReference type="GO" id="GO:0043565">
    <property type="term" value="F:sequence-specific DNA binding"/>
    <property type="evidence" value="ECO:0007669"/>
    <property type="project" value="InterPro"/>
</dbReference>
<accession>A0A3S1C4N4</accession>
<keyword evidence="2" id="KW-0238">DNA-binding</keyword>
<evidence type="ECO:0000313" key="5">
    <source>
        <dbReference type="EMBL" id="RUT00144.1"/>
    </source>
</evidence>
<dbReference type="AlphaFoldDB" id="A0A3S1C4N4"/>
<dbReference type="Gene3D" id="1.10.10.60">
    <property type="entry name" value="Homeodomain-like"/>
    <property type="match status" value="2"/>
</dbReference>
<dbReference type="SUPFAM" id="SSF51215">
    <property type="entry name" value="Regulatory protein AraC"/>
    <property type="match status" value="1"/>
</dbReference>
<dbReference type="PANTHER" id="PTHR46796:SF6">
    <property type="entry name" value="ARAC SUBFAMILY"/>
    <property type="match status" value="1"/>
</dbReference>
<organism evidence="5 6">
    <name type="scientific">Dulcicalothrix desertica PCC 7102</name>
    <dbReference type="NCBI Taxonomy" id="232991"/>
    <lineage>
        <taxon>Bacteria</taxon>
        <taxon>Bacillati</taxon>
        <taxon>Cyanobacteriota</taxon>
        <taxon>Cyanophyceae</taxon>
        <taxon>Nostocales</taxon>
        <taxon>Calotrichaceae</taxon>
        <taxon>Dulcicalothrix</taxon>
    </lineage>
</organism>
<reference evidence="5" key="1">
    <citation type="submission" date="2018-12" db="EMBL/GenBank/DDBJ databases">
        <authorList>
            <person name="Will S."/>
            <person name="Neumann-Schaal M."/>
            <person name="Henke P."/>
        </authorList>
    </citation>
    <scope>NUCLEOTIDE SEQUENCE</scope>
    <source>
        <strain evidence="5">PCC 7102</strain>
    </source>
</reference>
<dbReference type="InterPro" id="IPR018060">
    <property type="entry name" value="HTH_AraC"/>
</dbReference>
<evidence type="ECO:0000256" key="1">
    <source>
        <dbReference type="ARBA" id="ARBA00023015"/>
    </source>
</evidence>
<dbReference type="Proteomes" id="UP000271624">
    <property type="component" value="Unassembled WGS sequence"/>
</dbReference>
<dbReference type="InterPro" id="IPR037923">
    <property type="entry name" value="HTH-like"/>
</dbReference>
<feature type="domain" description="HTH araC/xylS-type" evidence="4">
    <location>
        <begin position="201"/>
        <end position="299"/>
    </location>
</feature>
<evidence type="ECO:0000313" key="6">
    <source>
        <dbReference type="Proteomes" id="UP000271624"/>
    </source>
</evidence>
<gene>
    <name evidence="5" type="ORF">DSM106972_075920</name>
</gene>
<dbReference type="PRINTS" id="PR00032">
    <property type="entry name" value="HTHARAC"/>
</dbReference>
<name>A0A3S1C4N4_9CYAN</name>
<dbReference type="InterPro" id="IPR050204">
    <property type="entry name" value="AraC_XylS_family_regulators"/>
</dbReference>
<dbReference type="OrthoDB" id="516605at2"/>
<keyword evidence="3" id="KW-0804">Transcription</keyword>
<dbReference type="InterPro" id="IPR020449">
    <property type="entry name" value="Tscrpt_reg_AraC-type_HTH"/>
</dbReference>
<reference evidence="5" key="2">
    <citation type="journal article" date="2019" name="Genome Biol. Evol.">
        <title>Day and night: Metabolic profiles and evolutionary relationships of six axenic non-marine cyanobacteria.</title>
        <authorList>
            <person name="Will S.E."/>
            <person name="Henke P."/>
            <person name="Boedeker C."/>
            <person name="Huang S."/>
            <person name="Brinkmann H."/>
            <person name="Rohde M."/>
            <person name="Jarek M."/>
            <person name="Friedl T."/>
            <person name="Seufert S."/>
            <person name="Schumacher M."/>
            <person name="Overmann J."/>
            <person name="Neumann-Schaal M."/>
            <person name="Petersen J."/>
        </authorList>
    </citation>
    <scope>NUCLEOTIDE SEQUENCE [LARGE SCALE GENOMIC DNA]</scope>
    <source>
        <strain evidence="5">PCC 7102</strain>
    </source>
</reference>
<dbReference type="RefSeq" id="WP_127085678.1">
    <property type="nucleotide sequence ID" value="NZ_RSCL01000025.1"/>
</dbReference>
<keyword evidence="6" id="KW-1185">Reference proteome</keyword>
<dbReference type="InterPro" id="IPR009057">
    <property type="entry name" value="Homeodomain-like_sf"/>
</dbReference>